<dbReference type="Pfam" id="PF22692">
    <property type="entry name" value="LlgE_F_G_D1"/>
    <property type="match status" value="1"/>
</dbReference>
<proteinExistence type="inferred from homology"/>
<evidence type="ECO:0000256" key="2">
    <source>
        <dbReference type="ARBA" id="ARBA00009677"/>
    </source>
</evidence>
<dbReference type="OrthoDB" id="8372879at2"/>
<dbReference type="RefSeq" id="WP_121151584.1">
    <property type="nucleotide sequence ID" value="NZ_CP032828.1"/>
</dbReference>
<dbReference type="Pfam" id="PF06429">
    <property type="entry name" value="Flg_bbr_C"/>
    <property type="match status" value="1"/>
</dbReference>
<evidence type="ECO:0000256" key="1">
    <source>
        <dbReference type="ARBA" id="ARBA00004117"/>
    </source>
</evidence>
<keyword evidence="9" id="KW-0969">Cilium</keyword>
<dbReference type="Pfam" id="PF00460">
    <property type="entry name" value="Flg_bb_rod"/>
    <property type="match status" value="1"/>
</dbReference>
<gene>
    <name evidence="9" type="ORF">D3Y57_04085</name>
</gene>
<comment type="similarity">
    <text evidence="2 4">Belongs to the flagella basal body rod proteins family.</text>
</comment>
<keyword evidence="10" id="KW-1185">Reference proteome</keyword>
<feature type="region of interest" description="Disordered" evidence="5">
    <location>
        <begin position="95"/>
        <end position="114"/>
    </location>
</feature>
<evidence type="ECO:0000256" key="5">
    <source>
        <dbReference type="SAM" id="MobiDB-lite"/>
    </source>
</evidence>
<dbReference type="Proteomes" id="UP000276254">
    <property type="component" value="Plasmid unnamed1"/>
</dbReference>
<evidence type="ECO:0000259" key="6">
    <source>
        <dbReference type="Pfam" id="PF00460"/>
    </source>
</evidence>
<comment type="subcellular location">
    <subcellularLocation>
        <location evidence="1 4">Bacterial flagellum basal body</location>
    </subcellularLocation>
</comment>
<name>A0A494TD76_SPHPE</name>
<dbReference type="SUPFAM" id="SSF117143">
    <property type="entry name" value="Flagellar hook protein flgE"/>
    <property type="match status" value="1"/>
</dbReference>
<comment type="function">
    <text evidence="4">A flexible structure which links the flagellar filament to the drive apparatus in the basal body.</text>
</comment>
<dbReference type="GO" id="GO:0071978">
    <property type="term" value="P:bacterial-type flagellum-dependent swarming motility"/>
    <property type="evidence" value="ECO:0007669"/>
    <property type="project" value="TreeGrafter"/>
</dbReference>
<dbReference type="AlphaFoldDB" id="A0A494TD76"/>
<evidence type="ECO:0000313" key="10">
    <source>
        <dbReference type="Proteomes" id="UP000276254"/>
    </source>
</evidence>
<sequence>MSFNTSLTGLKAAQSDLSTISNNVANVGSNGFKKSVAAFGDLFASSPTQSTQQIAGLGTHLQSIKQQFTQGTLTSTGKTLDLAIAGEGMFIVKGDPPRSETSYTRNGAFSPDKDGNVLDATGQKLQVLPVDASGNVTGTGLGDLTTLQLPASKPGDPTVALANISIGQDGLVTATYADGTSGMLGKVAMASFPSEDGLKPIGDAHWQSTGNSGPPMINSAENGPLGSIHSGALESANVDVTEELVALIGAQRNFQANAKALETEGTIMSSIINLRV</sequence>
<dbReference type="InterPro" id="IPR010930">
    <property type="entry name" value="Flg_bb/hook_C_dom"/>
</dbReference>
<feature type="domain" description="Flagellar hook protein FlgE/F/G-like D1" evidence="8">
    <location>
        <begin position="83"/>
        <end position="174"/>
    </location>
</feature>
<keyword evidence="9" id="KW-0282">Flagellum</keyword>
<dbReference type="PANTHER" id="PTHR30435">
    <property type="entry name" value="FLAGELLAR PROTEIN"/>
    <property type="match status" value="1"/>
</dbReference>
<keyword evidence="9" id="KW-0966">Cell projection</keyword>
<feature type="domain" description="Flagellar basal-body/hook protein C-terminal" evidence="7">
    <location>
        <begin position="230"/>
        <end position="274"/>
    </location>
</feature>
<dbReference type="GO" id="GO:0009425">
    <property type="term" value="C:bacterial-type flagellum basal body"/>
    <property type="evidence" value="ECO:0007669"/>
    <property type="project" value="UniProtKB-SubCell"/>
</dbReference>
<protein>
    <recommendedName>
        <fullName evidence="4">Flagellar hook protein FlgE</fullName>
    </recommendedName>
</protein>
<evidence type="ECO:0000256" key="3">
    <source>
        <dbReference type="ARBA" id="ARBA00023143"/>
    </source>
</evidence>
<dbReference type="KEGG" id="spha:D3Y57_04085"/>
<accession>A0A494TD76</accession>
<dbReference type="NCBIfam" id="TIGR03506">
    <property type="entry name" value="FlgEFG_subfam"/>
    <property type="match status" value="2"/>
</dbReference>
<dbReference type="GO" id="GO:0009424">
    <property type="term" value="C:bacterial-type flagellum hook"/>
    <property type="evidence" value="ECO:0007669"/>
    <property type="project" value="TreeGrafter"/>
</dbReference>
<keyword evidence="3 4" id="KW-0975">Bacterial flagellum</keyword>
<keyword evidence="9" id="KW-0614">Plasmid</keyword>
<dbReference type="EMBL" id="CP032828">
    <property type="protein sequence ID" value="AYJ85214.1"/>
    <property type="molecule type" value="Genomic_DNA"/>
</dbReference>
<organism evidence="9 10">
    <name type="scientific">Sphingomonas paeninsulae</name>
    <dbReference type="NCBI Taxonomy" id="2319844"/>
    <lineage>
        <taxon>Bacteria</taxon>
        <taxon>Pseudomonadati</taxon>
        <taxon>Pseudomonadota</taxon>
        <taxon>Alphaproteobacteria</taxon>
        <taxon>Sphingomonadales</taxon>
        <taxon>Sphingomonadaceae</taxon>
        <taxon>Sphingomonas</taxon>
    </lineage>
</organism>
<dbReference type="InterPro" id="IPR053967">
    <property type="entry name" value="LlgE_F_G-like_D1"/>
</dbReference>
<dbReference type="InterPro" id="IPR001444">
    <property type="entry name" value="Flag_bb_rod_N"/>
</dbReference>
<dbReference type="InterPro" id="IPR020013">
    <property type="entry name" value="Flagellar_FlgE/F/G"/>
</dbReference>
<feature type="domain" description="Flagellar basal body rod protein N-terminal" evidence="6">
    <location>
        <begin position="3"/>
        <end position="33"/>
    </location>
</feature>
<reference evidence="9 10" key="1">
    <citation type="submission" date="2018-09" db="EMBL/GenBank/DDBJ databases">
        <title>Sphingomonas peninsula sp. nov., isolated from fildes peninsula, Antarctic soil.</title>
        <authorList>
            <person name="Yingchao G."/>
        </authorList>
    </citation>
    <scope>NUCLEOTIDE SEQUENCE [LARGE SCALE GENOMIC DNA]</scope>
    <source>
        <strain evidence="9 10">YZ-8</strain>
        <plasmid evidence="9 10">unnamed1</plasmid>
    </source>
</reference>
<evidence type="ECO:0000259" key="7">
    <source>
        <dbReference type="Pfam" id="PF06429"/>
    </source>
</evidence>
<geneLocation type="plasmid" evidence="9">
    <name>unnamed1</name>
</geneLocation>
<dbReference type="PANTHER" id="PTHR30435:SF1">
    <property type="entry name" value="FLAGELLAR HOOK PROTEIN FLGE"/>
    <property type="match status" value="1"/>
</dbReference>
<dbReference type="InterPro" id="IPR037925">
    <property type="entry name" value="FlgE/F/G-like"/>
</dbReference>
<evidence type="ECO:0000313" key="9">
    <source>
        <dbReference type="EMBL" id="AYJ85214.1"/>
    </source>
</evidence>
<evidence type="ECO:0000259" key="8">
    <source>
        <dbReference type="Pfam" id="PF22692"/>
    </source>
</evidence>
<evidence type="ECO:0000256" key="4">
    <source>
        <dbReference type="RuleBase" id="RU362116"/>
    </source>
</evidence>
<dbReference type="GO" id="GO:0005829">
    <property type="term" value="C:cytosol"/>
    <property type="evidence" value="ECO:0007669"/>
    <property type="project" value="TreeGrafter"/>
</dbReference>